<dbReference type="Proteomes" id="UP000224006">
    <property type="component" value="Unassembled WGS sequence"/>
</dbReference>
<feature type="region of interest" description="Disordered" evidence="1">
    <location>
        <begin position="334"/>
        <end position="384"/>
    </location>
</feature>
<feature type="compositionally biased region" description="Low complexity" evidence="1">
    <location>
        <begin position="568"/>
        <end position="584"/>
    </location>
</feature>
<evidence type="ECO:0000313" key="5">
    <source>
        <dbReference type="Proteomes" id="UP000224006"/>
    </source>
</evidence>
<feature type="region of interest" description="Disordered" evidence="1">
    <location>
        <begin position="1143"/>
        <end position="1168"/>
    </location>
</feature>
<feature type="compositionally biased region" description="Basic and acidic residues" evidence="1">
    <location>
        <begin position="632"/>
        <end position="643"/>
    </location>
</feature>
<keyword evidence="2" id="KW-0472">Membrane</keyword>
<feature type="compositionally biased region" description="Basic residues" evidence="1">
    <location>
        <begin position="1147"/>
        <end position="1164"/>
    </location>
</feature>
<keyword evidence="2" id="KW-0812">Transmembrane</keyword>
<feature type="transmembrane region" description="Helical" evidence="2">
    <location>
        <begin position="1025"/>
        <end position="1047"/>
    </location>
</feature>
<feature type="compositionally biased region" description="Pro residues" evidence="1">
    <location>
        <begin position="48"/>
        <end position="64"/>
    </location>
</feature>
<dbReference type="AlphaFoldDB" id="A0A2A9M8R3"/>
<feature type="compositionally biased region" description="Low complexity" evidence="1">
    <location>
        <begin position="437"/>
        <end position="453"/>
    </location>
</feature>
<evidence type="ECO:0008006" key="6">
    <source>
        <dbReference type="Google" id="ProtNLM"/>
    </source>
</evidence>
<dbReference type="KEGG" id="bbes:BESB_074510"/>
<dbReference type="GeneID" id="40312377"/>
<feature type="compositionally biased region" description="Low complexity" evidence="1">
    <location>
        <begin position="66"/>
        <end position="107"/>
    </location>
</feature>
<reference evidence="4 5" key="1">
    <citation type="submission" date="2017-09" db="EMBL/GenBank/DDBJ databases">
        <title>Genome sequencing of Besnoitia besnoiti strain Bb-Ger1.</title>
        <authorList>
            <person name="Schares G."/>
            <person name="Venepally P."/>
            <person name="Lorenzi H.A."/>
        </authorList>
    </citation>
    <scope>NUCLEOTIDE SEQUENCE [LARGE SCALE GENOMIC DNA]</scope>
    <source>
        <strain evidence="4 5">Bb-Ger1</strain>
    </source>
</reference>
<dbReference type="VEuPathDB" id="ToxoDB:BESB_074510"/>
<feature type="compositionally biased region" description="Basic and acidic residues" evidence="1">
    <location>
        <begin position="1188"/>
        <end position="1200"/>
    </location>
</feature>
<gene>
    <name evidence="4" type="ORF">BESB_074510</name>
</gene>
<feature type="compositionally biased region" description="Low complexity" evidence="1">
    <location>
        <begin position="334"/>
        <end position="362"/>
    </location>
</feature>
<feature type="region of interest" description="Disordered" evidence="1">
    <location>
        <begin position="980"/>
        <end position="1015"/>
    </location>
</feature>
<feature type="region of interest" description="Disordered" evidence="1">
    <location>
        <begin position="1180"/>
        <end position="1242"/>
    </location>
</feature>
<feature type="compositionally biased region" description="Basic residues" evidence="1">
    <location>
        <begin position="1219"/>
        <end position="1228"/>
    </location>
</feature>
<dbReference type="EMBL" id="NWUJ01000007">
    <property type="protein sequence ID" value="PFH34299.1"/>
    <property type="molecule type" value="Genomic_DNA"/>
</dbReference>
<keyword evidence="5" id="KW-1185">Reference proteome</keyword>
<evidence type="ECO:0000313" key="4">
    <source>
        <dbReference type="EMBL" id="PFH34299.1"/>
    </source>
</evidence>
<feature type="compositionally biased region" description="Polar residues" evidence="1">
    <location>
        <begin position="178"/>
        <end position="188"/>
    </location>
</feature>
<feature type="region of interest" description="Disordered" evidence="1">
    <location>
        <begin position="46"/>
        <end position="188"/>
    </location>
</feature>
<feature type="region of interest" description="Disordered" evidence="1">
    <location>
        <begin position="867"/>
        <end position="895"/>
    </location>
</feature>
<feature type="compositionally biased region" description="Basic and acidic residues" evidence="1">
    <location>
        <begin position="455"/>
        <end position="473"/>
    </location>
</feature>
<feature type="compositionally biased region" description="Basic and acidic residues" evidence="1">
    <location>
        <begin position="529"/>
        <end position="540"/>
    </location>
</feature>
<feature type="compositionally biased region" description="Basic and acidic residues" evidence="1">
    <location>
        <begin position="933"/>
        <end position="947"/>
    </location>
</feature>
<feature type="region of interest" description="Disordered" evidence="1">
    <location>
        <begin position="521"/>
        <end position="654"/>
    </location>
</feature>
<feature type="compositionally biased region" description="Basic and acidic residues" evidence="1">
    <location>
        <begin position="410"/>
        <end position="427"/>
    </location>
</feature>
<dbReference type="PROSITE" id="PS51257">
    <property type="entry name" value="PROKAR_LIPOPROTEIN"/>
    <property type="match status" value="1"/>
</dbReference>
<feature type="region of interest" description="Disordered" evidence="1">
    <location>
        <begin position="405"/>
        <end position="474"/>
    </location>
</feature>
<evidence type="ECO:0000256" key="2">
    <source>
        <dbReference type="SAM" id="Phobius"/>
    </source>
</evidence>
<name>A0A2A9M8R3_BESBE</name>
<proteinExistence type="predicted"/>
<protein>
    <recommendedName>
        <fullName evidence="6">Transmembrane protein</fullName>
    </recommendedName>
</protein>
<comment type="caution">
    <text evidence="4">The sequence shown here is derived from an EMBL/GenBank/DDBJ whole genome shotgun (WGS) entry which is preliminary data.</text>
</comment>
<sequence length="1242" mass="128938">MERATRLAVGCILVSFSLFSCSLSSSPRWPAAVWALRPPSSSPLATIPAPPHLPGVHTPAPPPARSHITSSSHSSSLSSPSASAKTSLTHYGSSAEDAGSGSAASSSPVRDAARRPWSGVDTPAAVETPGGAREQGAQEQSSFDSTPQSFPSLWSQLDTQLSAAHAEGQGEVKPAGSSPLSRNSLSATSITRRRVASFSTLVPTPPDMSALPVQGLLQASSDPDEGWGVQLSLRGALSSFPSSPIFSLHTRASRAAPSEETAKDATSADPCASPPVARESPTLASPAEDAEERARSARARGGAAQRIYSVSFSAPTDELWGQDVVVCMNWAQPQPSASLSDSASPADPLPPADLASASTALPGVDGERQSAPAEAAAGRRPEAADARAAKTVSVAVAFGHVPDACAWGRKGSEGQKTRGRAECEKPQVELGGGRAGGQRPQGEASAASAETAEGVVHREGEDRGGRAATRGDARQLQGASSLSVLHVLHAAPTAMSLDGNYDVNFLLPLRLMPPVTSHALWGHSRAPRRSPEDREAEREAGSGSPLGGRNAAGVAERSPTSAADTQRDLASSSMEISSSDADSANLCASSASGRRRHTGRRIGESHNTGAGVLLGSMCRGPGDEVEETLSDSLERRPRGRLDAAGEEAEDRAGRAMRGGARLAHDEAARQGAGGLVGTADASAGISAPLTKSAMKAALSSALLVVKPQLSGGCDGHFASQTLALTPLRPYLGSRGPSEPRRRVEAGWVEREKQEGVSPARARGDEEAEAVEAELRDEEGDAFLDIAVPLSLSVRGEDLPVDLALCLYTSRLDTHPLAFGAVHLGAPPPIGAEALAQLPLASPASGEAEANRAHAAKCVGPEGLAPKAADAKEAGETQQVEPAGAQGGGSAWTVDSPSVPEKVLSWLARQVAHLNFMRRRPHAETVGTVGPAEGAERTAVEGHGKEASSVRGEPAAADSTAVGAAEEGWWSRVTAFVASPLGGAPDSRGSTETEGSGDAASAEDDQAGAEGEQEHRTQFGAPAARWLLYLPFAVFVGSVCGYLLTLHWQARAKLREARAKTCNGPCCSEAPSDLMAIRSSLRAASAMTCGSVSSSSPFLPLSSFGDRLAWGRRAERGAAPGSSAASQAAFLSCGEALFSSTSSASSRASRKSSHGSSRRSRKARHPPAYVTPSRRIYETLWGGEAEERDDARREEDPERRSLLAGADAWHWADDEGTASGRRRGRRERRAARENDVTRWQISY</sequence>
<dbReference type="OrthoDB" id="332633at2759"/>
<accession>A0A2A9M8R3</accession>
<feature type="region of interest" description="Disordered" evidence="1">
    <location>
        <begin position="924"/>
        <end position="962"/>
    </location>
</feature>
<feature type="region of interest" description="Disordered" evidence="1">
    <location>
        <begin position="251"/>
        <end position="300"/>
    </location>
</feature>
<evidence type="ECO:0000256" key="1">
    <source>
        <dbReference type="SAM" id="MobiDB-lite"/>
    </source>
</evidence>
<feature type="compositionally biased region" description="Polar residues" evidence="1">
    <location>
        <begin position="137"/>
        <end position="162"/>
    </location>
</feature>
<evidence type="ECO:0000256" key="3">
    <source>
        <dbReference type="SAM" id="SignalP"/>
    </source>
</evidence>
<dbReference type="RefSeq" id="XP_029218308.1">
    <property type="nucleotide sequence ID" value="XM_029365824.1"/>
</dbReference>
<feature type="signal peptide" evidence="3">
    <location>
        <begin position="1"/>
        <end position="24"/>
    </location>
</feature>
<keyword evidence="3" id="KW-0732">Signal</keyword>
<keyword evidence="2" id="KW-1133">Transmembrane helix</keyword>
<organism evidence="4 5">
    <name type="scientific">Besnoitia besnoiti</name>
    <name type="common">Apicomplexan protozoan</name>
    <dbReference type="NCBI Taxonomy" id="94643"/>
    <lineage>
        <taxon>Eukaryota</taxon>
        <taxon>Sar</taxon>
        <taxon>Alveolata</taxon>
        <taxon>Apicomplexa</taxon>
        <taxon>Conoidasida</taxon>
        <taxon>Coccidia</taxon>
        <taxon>Eucoccidiorida</taxon>
        <taxon>Eimeriorina</taxon>
        <taxon>Sarcocystidae</taxon>
        <taxon>Besnoitia</taxon>
    </lineage>
</organism>
<feature type="chain" id="PRO_5012405602" description="Transmembrane protein" evidence="3">
    <location>
        <begin position="25"/>
        <end position="1242"/>
    </location>
</feature>